<dbReference type="PRINTS" id="PR00038">
    <property type="entry name" value="HTHLUXR"/>
</dbReference>
<reference evidence="4" key="1">
    <citation type="journal article" date="2014" name="Int. J. Syst. Evol. Microbiol.">
        <title>Complete genome sequence of Corynebacterium casei LMG S-19264T (=DSM 44701T), isolated from a smear-ripened cheese.</title>
        <authorList>
            <consortium name="US DOE Joint Genome Institute (JGI-PGF)"/>
            <person name="Walter F."/>
            <person name="Albersmeier A."/>
            <person name="Kalinowski J."/>
            <person name="Ruckert C."/>
        </authorList>
    </citation>
    <scope>NUCLEOTIDE SEQUENCE</scope>
    <source>
        <strain evidence="4">CGMCC 4.7272</strain>
    </source>
</reference>
<dbReference type="InterPro" id="IPR041664">
    <property type="entry name" value="AAA_16"/>
</dbReference>
<dbReference type="GO" id="GO:0005737">
    <property type="term" value="C:cytoplasm"/>
    <property type="evidence" value="ECO:0007669"/>
    <property type="project" value="TreeGrafter"/>
</dbReference>
<dbReference type="CDD" id="cd06170">
    <property type="entry name" value="LuxR_C_like"/>
    <property type="match status" value="1"/>
</dbReference>
<dbReference type="InterPro" id="IPR016032">
    <property type="entry name" value="Sig_transdc_resp-reg_C-effctor"/>
</dbReference>
<dbReference type="GO" id="GO:0005524">
    <property type="term" value="F:ATP binding"/>
    <property type="evidence" value="ECO:0007669"/>
    <property type="project" value="UniProtKB-KW"/>
</dbReference>
<dbReference type="Proteomes" id="UP000625682">
    <property type="component" value="Unassembled WGS sequence"/>
</dbReference>
<dbReference type="GO" id="GO:0003677">
    <property type="term" value="F:DNA binding"/>
    <property type="evidence" value="ECO:0007669"/>
    <property type="project" value="InterPro"/>
</dbReference>
<dbReference type="InterPro" id="IPR000792">
    <property type="entry name" value="Tscrpt_reg_LuxR_C"/>
</dbReference>
<evidence type="ECO:0000259" key="3">
    <source>
        <dbReference type="PROSITE" id="PS50043"/>
    </source>
</evidence>
<dbReference type="GO" id="GO:0006355">
    <property type="term" value="P:regulation of DNA-templated transcription"/>
    <property type="evidence" value="ECO:0007669"/>
    <property type="project" value="InterPro"/>
</dbReference>
<proteinExistence type="predicted"/>
<protein>
    <submittedName>
        <fullName evidence="4">LuxR family transcriptional regulator</fullName>
    </submittedName>
</protein>
<dbReference type="SMART" id="SM00421">
    <property type="entry name" value="HTH_LUXR"/>
    <property type="match status" value="1"/>
</dbReference>
<dbReference type="InterPro" id="IPR027417">
    <property type="entry name" value="P-loop_NTPase"/>
</dbReference>
<dbReference type="SUPFAM" id="SSF52540">
    <property type="entry name" value="P-loop containing nucleoside triphosphate hydrolases"/>
    <property type="match status" value="1"/>
</dbReference>
<name>A0A917KNL5_9ACTN</name>
<organism evidence="4 5">
    <name type="scientific">Streptomyces lacrimifluminis</name>
    <dbReference type="NCBI Taxonomy" id="1500077"/>
    <lineage>
        <taxon>Bacteria</taxon>
        <taxon>Bacillati</taxon>
        <taxon>Actinomycetota</taxon>
        <taxon>Actinomycetes</taxon>
        <taxon>Kitasatosporales</taxon>
        <taxon>Streptomycetaceae</taxon>
        <taxon>Streptomyces</taxon>
    </lineage>
</organism>
<dbReference type="AlphaFoldDB" id="A0A917KNL5"/>
<dbReference type="Pfam" id="PF00196">
    <property type="entry name" value="GerE"/>
    <property type="match status" value="1"/>
</dbReference>
<comment type="caution">
    <text evidence="4">The sequence shown here is derived from an EMBL/GenBank/DDBJ whole genome shotgun (WGS) entry which is preliminary data.</text>
</comment>
<evidence type="ECO:0000313" key="4">
    <source>
        <dbReference type="EMBL" id="GGJ22607.1"/>
    </source>
</evidence>
<keyword evidence="1" id="KW-0547">Nucleotide-binding</keyword>
<dbReference type="SUPFAM" id="SSF48452">
    <property type="entry name" value="TPR-like"/>
    <property type="match status" value="1"/>
</dbReference>
<reference evidence="4" key="2">
    <citation type="submission" date="2020-09" db="EMBL/GenBank/DDBJ databases">
        <authorList>
            <person name="Sun Q."/>
            <person name="Zhou Y."/>
        </authorList>
    </citation>
    <scope>NUCLEOTIDE SEQUENCE</scope>
    <source>
        <strain evidence="4">CGMCC 4.7272</strain>
    </source>
</reference>
<dbReference type="InterPro" id="IPR036388">
    <property type="entry name" value="WH-like_DNA-bd_sf"/>
</dbReference>
<dbReference type="Gene3D" id="1.10.10.10">
    <property type="entry name" value="Winged helix-like DNA-binding domain superfamily/Winged helix DNA-binding domain"/>
    <property type="match status" value="1"/>
</dbReference>
<gene>
    <name evidence="4" type="ORF">GCM10012282_18860</name>
</gene>
<feature type="domain" description="HTH luxR-type" evidence="3">
    <location>
        <begin position="888"/>
        <end position="953"/>
    </location>
</feature>
<evidence type="ECO:0000256" key="1">
    <source>
        <dbReference type="ARBA" id="ARBA00022741"/>
    </source>
</evidence>
<dbReference type="InterPro" id="IPR011990">
    <property type="entry name" value="TPR-like_helical_dom_sf"/>
</dbReference>
<evidence type="ECO:0000313" key="5">
    <source>
        <dbReference type="Proteomes" id="UP000625682"/>
    </source>
</evidence>
<dbReference type="SUPFAM" id="SSF46894">
    <property type="entry name" value="C-terminal effector domain of the bipartite response regulators"/>
    <property type="match status" value="1"/>
</dbReference>
<dbReference type="Pfam" id="PF13191">
    <property type="entry name" value="AAA_16"/>
    <property type="match status" value="1"/>
</dbReference>
<dbReference type="Gene3D" id="1.25.40.10">
    <property type="entry name" value="Tetratricopeptide repeat domain"/>
    <property type="match status" value="1"/>
</dbReference>
<keyword evidence="2" id="KW-0067">ATP-binding</keyword>
<dbReference type="EMBL" id="BMMU01000004">
    <property type="protein sequence ID" value="GGJ22607.1"/>
    <property type="molecule type" value="Genomic_DNA"/>
</dbReference>
<sequence length="960" mass="102283">MLGHQLPWGREGMTTERTPLVGREAELARLDRLLADLVGDVPGRPAVLDVGGEAGIGKSRLVHELCLAATRRGAAVLRGRATEYERHIPFQPFTDAFSDLAPEAVESFPAAAEVAPVLSGTPRSTDRFHLHRATAALLTHTATSPLVVVLDDMHWADAASLELLDHLVRHPVRARVLLVLARRDRQSPGPLAATLTRGTETGTVRRTVLGPLGERECIELLTPDLARDQAVRLFTASEGNPLYLLTLLQAHREGASVSRLSTTGLGALLLDELTPLTPSQGRLVQVVAALGDHATPALLGPVTGQEPGQLTEDLGVLIGRDLLRTGTHGRIALRHPVLRSLVRDGTDPWLRTETHRLVSAELARAGAPLAERAHHAEQSLSGWDPRAAAVLDEAAEQAAQTAPASSAHWLEMVLRHLPHTPEHAGRRRELMLRRARALGVGGRLRESRDLLHQVIDLPDPGDGTGSRASAVVLCAVMERHLGRYSEAVALLRRELHRTDPAPSLADQVALGLELGSSAPHDTSYPAVRSEVAHTLEVARSLGDETGVAGALSVAALGEAYEGETAAADDFTRRAAALVDSLPDGDLTGLCEPLVRLAWAEAFLERFADAERHADRGMAIARRTGQLYLLPHLLLCKTHVRTQTCRLASAVELSEEAEDIARGIGSDELLAFVLATRAHALVDACPPGDPRPLATAEEAVAAAGLGVNWWASIAWCVLGYAALTAGDPARAREAVLRAGGPGLRRMQPSMRPLFLEVLVTAAVTMGDLDAAKDWAERAHEEAERLDLPVQRASAMRSAAQIRLGLGDDRAAADLFVAAADESARSGGVFWEAFSLLFGASLLAADPDGSQRGQAAWHRGRRLAAAGGCGMLTGFAEAVGPAVAAGADGPERRLAELTAREREIAHLVADGLTSPAIAERLCLSRRTVETHISRIYRKTGVSSRAALASLMAGRTPRPSSRG</sequence>
<dbReference type="PANTHER" id="PTHR16305">
    <property type="entry name" value="TESTICULAR SOLUBLE ADENYLYL CYCLASE"/>
    <property type="match status" value="1"/>
</dbReference>
<keyword evidence="5" id="KW-1185">Reference proteome</keyword>
<dbReference type="GO" id="GO:0004016">
    <property type="term" value="F:adenylate cyclase activity"/>
    <property type="evidence" value="ECO:0007669"/>
    <property type="project" value="TreeGrafter"/>
</dbReference>
<accession>A0A917KNL5</accession>
<evidence type="ECO:0000256" key="2">
    <source>
        <dbReference type="ARBA" id="ARBA00022840"/>
    </source>
</evidence>
<dbReference type="PROSITE" id="PS50043">
    <property type="entry name" value="HTH_LUXR_2"/>
    <property type="match status" value="1"/>
</dbReference>
<dbReference type="PROSITE" id="PS00622">
    <property type="entry name" value="HTH_LUXR_1"/>
    <property type="match status" value="1"/>
</dbReference>
<dbReference type="PANTHER" id="PTHR16305:SF35">
    <property type="entry name" value="TRANSCRIPTIONAL ACTIVATOR DOMAIN"/>
    <property type="match status" value="1"/>
</dbReference>